<comment type="caution">
    <text evidence="11">The sequence shown here is derived from an EMBL/GenBank/DDBJ whole genome shotgun (WGS) entry which is preliminary data.</text>
</comment>
<evidence type="ECO:0000256" key="9">
    <source>
        <dbReference type="RuleBase" id="RU363038"/>
    </source>
</evidence>
<dbReference type="PROSITE" id="PS51257">
    <property type="entry name" value="PROKAR_LIPOPROTEIN"/>
    <property type="match status" value="1"/>
</dbReference>
<dbReference type="InterPro" id="IPR008909">
    <property type="entry name" value="DALR_anticod-bd"/>
</dbReference>
<dbReference type="RefSeq" id="XP_040711498.1">
    <property type="nucleotide sequence ID" value="XM_040864821.1"/>
</dbReference>
<dbReference type="InterPro" id="IPR035684">
    <property type="entry name" value="ArgRS_core"/>
</dbReference>
<protein>
    <recommendedName>
        <fullName evidence="2">arginine--tRNA ligase</fullName>
        <ecNumber evidence="2">6.1.1.19</ecNumber>
    </recommendedName>
</protein>
<evidence type="ECO:0000256" key="2">
    <source>
        <dbReference type="ARBA" id="ARBA00012837"/>
    </source>
</evidence>
<dbReference type="STRING" id="1141098.A0A1Y2DH37"/>
<dbReference type="Proteomes" id="UP000193689">
    <property type="component" value="Unassembled WGS sequence"/>
</dbReference>
<comment type="catalytic activity">
    <reaction evidence="8">
        <text>tRNA(Arg) + L-arginine + ATP = L-arginyl-tRNA(Arg) + AMP + diphosphate</text>
        <dbReference type="Rhea" id="RHEA:20301"/>
        <dbReference type="Rhea" id="RHEA-COMP:9658"/>
        <dbReference type="Rhea" id="RHEA-COMP:9673"/>
        <dbReference type="ChEBI" id="CHEBI:30616"/>
        <dbReference type="ChEBI" id="CHEBI:32682"/>
        <dbReference type="ChEBI" id="CHEBI:33019"/>
        <dbReference type="ChEBI" id="CHEBI:78442"/>
        <dbReference type="ChEBI" id="CHEBI:78513"/>
        <dbReference type="ChEBI" id="CHEBI:456215"/>
        <dbReference type="EC" id="6.1.1.19"/>
    </reaction>
</comment>
<feature type="domain" description="DALR anticodon binding" evidence="10">
    <location>
        <begin position="496"/>
        <end position="621"/>
    </location>
</feature>
<reference evidence="11 12" key="1">
    <citation type="submission" date="2016-07" db="EMBL/GenBank/DDBJ databases">
        <title>Pervasive Adenine N6-methylation of Active Genes in Fungi.</title>
        <authorList>
            <consortium name="DOE Joint Genome Institute"/>
            <person name="Mondo S.J."/>
            <person name="Dannebaum R.O."/>
            <person name="Kuo R.C."/>
            <person name="Labutti K."/>
            <person name="Haridas S."/>
            <person name="Kuo A."/>
            <person name="Salamov A."/>
            <person name="Ahrendt S.R."/>
            <person name="Lipzen A."/>
            <person name="Sullivan W."/>
            <person name="Andreopoulos W.B."/>
            <person name="Clum A."/>
            <person name="Lindquist E."/>
            <person name="Daum C."/>
            <person name="Ramamoorthy G.K."/>
            <person name="Gryganskyi A."/>
            <person name="Culley D."/>
            <person name="Magnuson J.K."/>
            <person name="James T.Y."/>
            <person name="O'Malley M.A."/>
            <person name="Stajich J.E."/>
            <person name="Spatafora J.W."/>
            <person name="Visel A."/>
            <person name="Grigoriev I.V."/>
        </authorList>
    </citation>
    <scope>NUCLEOTIDE SEQUENCE [LARGE SCALE GENOMIC DNA]</scope>
    <source>
        <strain evidence="11 12">CBS 129021</strain>
    </source>
</reference>
<dbReference type="InParanoid" id="A0A1Y2DH37"/>
<dbReference type="GO" id="GO:0005524">
    <property type="term" value="F:ATP binding"/>
    <property type="evidence" value="ECO:0007669"/>
    <property type="project" value="UniProtKB-KW"/>
</dbReference>
<dbReference type="GO" id="GO:0005739">
    <property type="term" value="C:mitochondrion"/>
    <property type="evidence" value="ECO:0007669"/>
    <property type="project" value="TreeGrafter"/>
</dbReference>
<dbReference type="InterPro" id="IPR009080">
    <property type="entry name" value="tRNAsynth_Ia_anticodon-bd"/>
</dbReference>
<comment type="similarity">
    <text evidence="1 9">Belongs to the class-I aminoacyl-tRNA synthetase family.</text>
</comment>
<dbReference type="Gene3D" id="1.10.730.10">
    <property type="entry name" value="Isoleucyl-tRNA Synthetase, Domain 1"/>
    <property type="match status" value="1"/>
</dbReference>
<dbReference type="Gene3D" id="3.30.1360.70">
    <property type="entry name" value="Arginyl tRNA synthetase N-terminal domain"/>
    <property type="match status" value="1"/>
</dbReference>
<dbReference type="SMART" id="SM00836">
    <property type="entry name" value="DALR_1"/>
    <property type="match status" value="1"/>
</dbReference>
<sequence>MDKLQVQLQALGLGPDLPEIAGLLASGLGCDAGTAYEAINLATDLELGDLFVILPKLKLQGLPPAAECIRNLPNSPLFSTPYVDGVQLRFFFGNRKLASLLLPYIAERNTSYGRKDVLGLRDSTDPGAGKKRIVVEFSSPNIPGKFNGNHLRSTLLGQFVANIYESMGWEVVRLNYLGDWGKPYALFAVGWERFGDEEKLQQDPLGHILEVYTKIEDEFKPEMDASRQAKKDGHSTEDIESKGIFAERDEIFRKMEAGDEKTLALWQRLRDYAIGSLGTAYQRLGIEFTEYDGESQVKSETMDEIEAKLRDNGVYEESDGSWVINFDKHGVKGLGTQIIRGRTGSSTYLLRDIAAVLDRDKKYNFDEMIYVVSSRQNSHFLQVFKALELIGRADLAGKLRHESFGEIRGLTDHLHKPLLLGNILDECGDIMCGVAKKDLGDDISEHALAVMGDPTAIAGLVAQDMFGKRAQGYIFTPGRMTSLEGESGLKLQQHHLLLSSAISELRAQVEVMATELNYAALEDEGSTNLLRILAQYPDVTAATYKSLEPHALLTYLSRLADAITDILGEESDDEYEDEAGPSDAQATEDGPEVLKVKLALYESAKVVLEGGMGLLGFPVVIA</sequence>
<evidence type="ECO:0000256" key="4">
    <source>
        <dbReference type="ARBA" id="ARBA00022741"/>
    </source>
</evidence>
<evidence type="ECO:0000259" key="10">
    <source>
        <dbReference type="SMART" id="SM00836"/>
    </source>
</evidence>
<keyword evidence="3 9" id="KW-0436">Ligase</keyword>
<dbReference type="PRINTS" id="PR01038">
    <property type="entry name" value="TRNASYNTHARG"/>
</dbReference>
<dbReference type="GO" id="GO:0006420">
    <property type="term" value="P:arginyl-tRNA aminoacylation"/>
    <property type="evidence" value="ECO:0007669"/>
    <property type="project" value="InterPro"/>
</dbReference>
<dbReference type="SUPFAM" id="SSF52374">
    <property type="entry name" value="Nucleotidylyl transferase"/>
    <property type="match status" value="1"/>
</dbReference>
<keyword evidence="5 9" id="KW-0067">ATP-binding</keyword>
<keyword evidence="7 9" id="KW-0030">Aminoacyl-tRNA synthetase</keyword>
<dbReference type="PANTHER" id="PTHR11956:SF11">
    <property type="entry name" value="ARGININE--TRNA LIGASE, MITOCHONDRIAL-RELATED"/>
    <property type="match status" value="1"/>
</dbReference>
<dbReference type="AlphaFoldDB" id="A0A1Y2DH37"/>
<dbReference type="GeneID" id="63781033"/>
<dbReference type="InterPro" id="IPR001278">
    <property type="entry name" value="Arg-tRNA-ligase"/>
</dbReference>
<dbReference type="Pfam" id="PF05746">
    <property type="entry name" value="DALR_1"/>
    <property type="match status" value="1"/>
</dbReference>
<evidence type="ECO:0000256" key="7">
    <source>
        <dbReference type="ARBA" id="ARBA00023146"/>
    </source>
</evidence>
<evidence type="ECO:0000256" key="5">
    <source>
        <dbReference type="ARBA" id="ARBA00022840"/>
    </source>
</evidence>
<evidence type="ECO:0000313" key="12">
    <source>
        <dbReference type="Proteomes" id="UP000193689"/>
    </source>
</evidence>
<gene>
    <name evidence="11" type="ORF">BCR38DRAFT_500540</name>
</gene>
<keyword evidence="4 9" id="KW-0547">Nucleotide-binding</keyword>
<evidence type="ECO:0000313" key="11">
    <source>
        <dbReference type="EMBL" id="ORY58581.1"/>
    </source>
</evidence>
<keyword evidence="6 9" id="KW-0648">Protein biosynthesis</keyword>
<evidence type="ECO:0000256" key="3">
    <source>
        <dbReference type="ARBA" id="ARBA00022598"/>
    </source>
</evidence>
<dbReference type="InterPro" id="IPR036695">
    <property type="entry name" value="Arg-tRNA-synth_N_sf"/>
</dbReference>
<name>A0A1Y2DH37_9PEZI</name>
<evidence type="ECO:0000256" key="8">
    <source>
        <dbReference type="ARBA" id="ARBA00049339"/>
    </source>
</evidence>
<dbReference type="OrthoDB" id="68056at2759"/>
<dbReference type="GO" id="GO:0004814">
    <property type="term" value="F:arginine-tRNA ligase activity"/>
    <property type="evidence" value="ECO:0007669"/>
    <property type="project" value="UniProtKB-EC"/>
</dbReference>
<dbReference type="Pfam" id="PF00750">
    <property type="entry name" value="tRNA-synt_1d"/>
    <property type="match status" value="1"/>
</dbReference>
<dbReference type="PANTHER" id="PTHR11956">
    <property type="entry name" value="ARGINYL-TRNA SYNTHETASE"/>
    <property type="match status" value="1"/>
</dbReference>
<dbReference type="EC" id="6.1.1.19" evidence="2"/>
<dbReference type="Gene3D" id="3.40.50.620">
    <property type="entry name" value="HUPs"/>
    <property type="match status" value="1"/>
</dbReference>
<dbReference type="GO" id="GO:0032543">
    <property type="term" value="P:mitochondrial translation"/>
    <property type="evidence" value="ECO:0007669"/>
    <property type="project" value="TreeGrafter"/>
</dbReference>
<dbReference type="SUPFAM" id="SSF47323">
    <property type="entry name" value="Anticodon-binding domain of a subclass of class I aminoacyl-tRNA synthetases"/>
    <property type="match status" value="1"/>
</dbReference>
<keyword evidence="12" id="KW-1185">Reference proteome</keyword>
<evidence type="ECO:0000256" key="1">
    <source>
        <dbReference type="ARBA" id="ARBA00005594"/>
    </source>
</evidence>
<dbReference type="EMBL" id="MCFJ01000016">
    <property type="protein sequence ID" value="ORY58581.1"/>
    <property type="molecule type" value="Genomic_DNA"/>
</dbReference>
<proteinExistence type="inferred from homology"/>
<dbReference type="InterPro" id="IPR014729">
    <property type="entry name" value="Rossmann-like_a/b/a_fold"/>
</dbReference>
<dbReference type="SUPFAM" id="SSF55190">
    <property type="entry name" value="Arginyl-tRNA synthetase (ArgRS), N-terminal 'additional' domain"/>
    <property type="match status" value="1"/>
</dbReference>
<organism evidence="11 12">
    <name type="scientific">Pseudomassariella vexata</name>
    <dbReference type="NCBI Taxonomy" id="1141098"/>
    <lineage>
        <taxon>Eukaryota</taxon>
        <taxon>Fungi</taxon>
        <taxon>Dikarya</taxon>
        <taxon>Ascomycota</taxon>
        <taxon>Pezizomycotina</taxon>
        <taxon>Sordariomycetes</taxon>
        <taxon>Xylariomycetidae</taxon>
        <taxon>Amphisphaeriales</taxon>
        <taxon>Pseudomassariaceae</taxon>
        <taxon>Pseudomassariella</taxon>
    </lineage>
</organism>
<accession>A0A1Y2DH37</accession>
<evidence type="ECO:0000256" key="6">
    <source>
        <dbReference type="ARBA" id="ARBA00022917"/>
    </source>
</evidence>